<dbReference type="AlphaFoldDB" id="A0A328E945"/>
<sequence length="611" mass="68972">MRQRIHQRFISSGSAPVVVTSPVPTQENITRLILDQKSASEALQTFRWASSLPHFTHSQSTFRALVHKLCAFRRFETVYQLLDEMRSSSCVSPDEGVFVTVVRGLGRARMIREVIRVPDLASRFGLAPSLKLMNSILDVLVKEDIDIAREFYRKKMMGCHGVVRGDDYTHAILMKGLCATNRIRDGFKLLQVLKTRGAKPNIVIYNTLLSALCKNGKVGRARSLMREVSEPNDVTFNILISAYCKDDNLVQALVMLEKSFSKGFVPDVITVTKILEILCNKGRVSEAVEVLQRVEESRGTIDAVAYNTLIKGYCRLGKVKFGRRLLTEMERKGHLPNRDTYNSLISGLCECSMLDMALDMFNEMKMVGLKWNFATYDALIHGLCSVGRTQEGLKILALMEESKGEIHIRPYNGIIYGLYKENRLDEAFGFLKNIDNIFPRCVDRSLRILQSCKDGSIDEAKKFYVQMIEEGGIPSALVYANLIHTFCEKERLREAIEVMDEMAGHGYLPVASMLNAMIKGLCEKGKIGNALKFMEDMMGRGCLPDAESYGLFLESFCSKGEFHKAFIIFMQMVEKGIIPNFSSWNTLVQCLCREHQSMCCVGDKLCFIIEA</sequence>
<comment type="similarity">
    <text evidence="1">Belongs to the PPR family. P subfamily.</text>
</comment>
<dbReference type="PANTHER" id="PTHR47933">
    <property type="entry name" value="PENTATRICOPEPTIDE REPEAT-CONTAINING PROTEIN 1, MITOCHONDRIAL"/>
    <property type="match status" value="1"/>
</dbReference>
<accession>A0A328E945</accession>
<dbReference type="EMBL" id="NQVE01000028">
    <property type="protein sequence ID" value="RAL53063.1"/>
    <property type="molecule type" value="Genomic_DNA"/>
</dbReference>
<name>A0A328E945_9ASTE</name>
<dbReference type="Proteomes" id="UP000249390">
    <property type="component" value="Unassembled WGS sequence"/>
</dbReference>
<evidence type="ECO:0000256" key="2">
    <source>
        <dbReference type="ARBA" id="ARBA00022737"/>
    </source>
</evidence>
<evidence type="ECO:0008006" key="6">
    <source>
        <dbReference type="Google" id="ProtNLM"/>
    </source>
</evidence>
<feature type="repeat" description="PPR" evidence="3">
    <location>
        <begin position="232"/>
        <end position="266"/>
    </location>
</feature>
<feature type="repeat" description="PPR" evidence="3">
    <location>
        <begin position="166"/>
        <end position="200"/>
    </location>
</feature>
<dbReference type="GO" id="GO:0003729">
    <property type="term" value="F:mRNA binding"/>
    <property type="evidence" value="ECO:0007669"/>
    <property type="project" value="TreeGrafter"/>
</dbReference>
<dbReference type="PROSITE" id="PS51375">
    <property type="entry name" value="PPR"/>
    <property type="match status" value="10"/>
</dbReference>
<feature type="repeat" description="PPR" evidence="3">
    <location>
        <begin position="201"/>
        <end position="231"/>
    </location>
</feature>
<reference evidence="4 5" key="1">
    <citation type="submission" date="2018-06" db="EMBL/GenBank/DDBJ databases">
        <title>The Genome of Cuscuta australis (Dodder) Provides Insight into the Evolution of Plant Parasitism.</title>
        <authorList>
            <person name="Liu H."/>
        </authorList>
    </citation>
    <scope>NUCLEOTIDE SEQUENCE [LARGE SCALE GENOMIC DNA]</scope>
    <source>
        <strain evidence="5">cv. Yunnan</strain>
        <tissue evidence="4">Vines</tissue>
    </source>
</reference>
<dbReference type="Pfam" id="PF12854">
    <property type="entry name" value="PPR_1"/>
    <property type="match status" value="1"/>
</dbReference>
<organism evidence="4 5">
    <name type="scientific">Cuscuta australis</name>
    <dbReference type="NCBI Taxonomy" id="267555"/>
    <lineage>
        <taxon>Eukaryota</taxon>
        <taxon>Viridiplantae</taxon>
        <taxon>Streptophyta</taxon>
        <taxon>Embryophyta</taxon>
        <taxon>Tracheophyta</taxon>
        <taxon>Spermatophyta</taxon>
        <taxon>Magnoliopsida</taxon>
        <taxon>eudicotyledons</taxon>
        <taxon>Gunneridae</taxon>
        <taxon>Pentapetalae</taxon>
        <taxon>asterids</taxon>
        <taxon>lamiids</taxon>
        <taxon>Solanales</taxon>
        <taxon>Convolvulaceae</taxon>
        <taxon>Cuscuteae</taxon>
        <taxon>Cuscuta</taxon>
        <taxon>Cuscuta subgen. Grammica</taxon>
        <taxon>Cuscuta sect. Cleistogrammica</taxon>
    </lineage>
</organism>
<evidence type="ECO:0000256" key="1">
    <source>
        <dbReference type="ARBA" id="ARBA00007626"/>
    </source>
</evidence>
<keyword evidence="5" id="KW-1185">Reference proteome</keyword>
<feature type="repeat" description="PPR" evidence="3">
    <location>
        <begin position="337"/>
        <end position="371"/>
    </location>
</feature>
<evidence type="ECO:0000256" key="3">
    <source>
        <dbReference type="PROSITE-ProRule" id="PRU00708"/>
    </source>
</evidence>
<feature type="repeat" description="PPR" evidence="3">
    <location>
        <begin position="58"/>
        <end position="92"/>
    </location>
</feature>
<dbReference type="PANTHER" id="PTHR47933:SF11">
    <property type="entry name" value="PENTATRICOPEPTIDE REPEAT-CONTAINING PROTEIN 2"/>
    <property type="match status" value="1"/>
</dbReference>
<comment type="caution">
    <text evidence="4">The sequence shown here is derived from an EMBL/GenBank/DDBJ whole genome shotgun (WGS) entry which is preliminary data.</text>
</comment>
<evidence type="ECO:0000313" key="5">
    <source>
        <dbReference type="Proteomes" id="UP000249390"/>
    </source>
</evidence>
<feature type="repeat" description="PPR" evidence="3">
    <location>
        <begin position="510"/>
        <end position="544"/>
    </location>
</feature>
<dbReference type="InterPro" id="IPR011990">
    <property type="entry name" value="TPR-like_helical_dom_sf"/>
</dbReference>
<feature type="repeat" description="PPR" evidence="3">
    <location>
        <begin position="475"/>
        <end position="509"/>
    </location>
</feature>
<proteinExistence type="inferred from homology"/>
<dbReference type="Pfam" id="PF13812">
    <property type="entry name" value="PPR_3"/>
    <property type="match status" value="1"/>
</dbReference>
<dbReference type="InterPro" id="IPR002885">
    <property type="entry name" value="PPR_rpt"/>
</dbReference>
<dbReference type="Pfam" id="PF01535">
    <property type="entry name" value="PPR"/>
    <property type="match status" value="3"/>
</dbReference>
<feature type="repeat" description="PPR" evidence="3">
    <location>
        <begin position="545"/>
        <end position="579"/>
    </location>
</feature>
<dbReference type="Pfam" id="PF13041">
    <property type="entry name" value="PPR_2"/>
    <property type="match status" value="3"/>
</dbReference>
<gene>
    <name evidence="4" type="ORF">DM860_016298</name>
</gene>
<dbReference type="InterPro" id="IPR051240">
    <property type="entry name" value="Mito_RNA-Proc/Resp"/>
</dbReference>
<feature type="repeat" description="PPR" evidence="3">
    <location>
        <begin position="302"/>
        <end position="336"/>
    </location>
</feature>
<evidence type="ECO:0000313" key="4">
    <source>
        <dbReference type="EMBL" id="RAL53063.1"/>
    </source>
</evidence>
<dbReference type="Gene3D" id="1.25.40.10">
    <property type="entry name" value="Tetratricopeptide repeat domain"/>
    <property type="match status" value="4"/>
</dbReference>
<dbReference type="NCBIfam" id="TIGR00756">
    <property type="entry name" value="PPR"/>
    <property type="match status" value="9"/>
</dbReference>
<protein>
    <recommendedName>
        <fullName evidence="6">Pentacotripeptide-repeat region of PRORP domain-containing protein</fullName>
    </recommendedName>
</protein>
<feature type="repeat" description="PPR" evidence="3">
    <location>
        <begin position="372"/>
        <end position="406"/>
    </location>
</feature>
<keyword evidence="2" id="KW-0677">Repeat</keyword>